<reference evidence="4 5" key="1">
    <citation type="submission" date="2024-06" db="EMBL/GenBank/DDBJ databases">
        <title>The Natural Products Discovery Center: Release of the First 8490 Sequenced Strains for Exploring Actinobacteria Biosynthetic Diversity.</title>
        <authorList>
            <person name="Kalkreuter E."/>
            <person name="Kautsar S.A."/>
            <person name="Yang D."/>
            <person name="Bader C.D."/>
            <person name="Teijaro C.N."/>
            <person name="Fluegel L."/>
            <person name="Davis C.M."/>
            <person name="Simpson J.R."/>
            <person name="Lauterbach L."/>
            <person name="Steele A.D."/>
            <person name="Gui C."/>
            <person name="Meng S."/>
            <person name="Li G."/>
            <person name="Viehrig K."/>
            <person name="Ye F."/>
            <person name="Su P."/>
            <person name="Kiefer A.F."/>
            <person name="Nichols A."/>
            <person name="Cepeda A.J."/>
            <person name="Yan W."/>
            <person name="Fan B."/>
            <person name="Jiang Y."/>
            <person name="Adhikari A."/>
            <person name="Zheng C.-J."/>
            <person name="Schuster L."/>
            <person name="Cowan T.M."/>
            <person name="Smanski M.J."/>
            <person name="Chevrette M.G."/>
            <person name="De Carvalho L.P.S."/>
            <person name="Shen B."/>
        </authorList>
    </citation>
    <scope>NUCLEOTIDE SEQUENCE [LARGE SCALE GENOMIC DNA]</scope>
    <source>
        <strain evidence="4 5">NPDC050100</strain>
    </source>
</reference>
<comment type="caution">
    <text evidence="4">The sequence shown here is derived from an EMBL/GenBank/DDBJ whole genome shotgun (WGS) entry which is preliminary data.</text>
</comment>
<evidence type="ECO:0000256" key="3">
    <source>
        <dbReference type="ARBA" id="ARBA00024446"/>
    </source>
</evidence>
<proteinExistence type="predicted"/>
<keyword evidence="5" id="KW-1185">Reference proteome</keyword>
<dbReference type="SUPFAM" id="SSF159133">
    <property type="entry name" value="EutN/CcmL-like"/>
    <property type="match status" value="1"/>
</dbReference>
<dbReference type="InterPro" id="IPR036677">
    <property type="entry name" value="EutN_CcmL_sf"/>
</dbReference>
<dbReference type="RefSeq" id="WP_061257804.1">
    <property type="nucleotide sequence ID" value="NZ_JBFALK010000017.1"/>
</dbReference>
<keyword evidence="3" id="KW-1283">Bacterial microcompartment</keyword>
<comment type="subcellular location">
    <subcellularLocation>
        <location evidence="1">Carboxysome</location>
    </subcellularLocation>
</comment>
<evidence type="ECO:0000256" key="1">
    <source>
        <dbReference type="ARBA" id="ARBA00023587"/>
    </source>
</evidence>
<accession>A0ABV3GLL5</accession>
<dbReference type="Gene3D" id="2.40.50.220">
    <property type="entry name" value="EutN/Ccml"/>
    <property type="match status" value="1"/>
</dbReference>
<evidence type="ECO:0000256" key="2">
    <source>
        <dbReference type="ARBA" id="ARBA00023669"/>
    </source>
</evidence>
<dbReference type="InterPro" id="IPR004992">
    <property type="entry name" value="EutN_CcmL"/>
</dbReference>
<sequence>MILAQVTGRLWNERAVSGLEQRRLVTVRPIGEDTTLVAVDLIHVAPPSLVLLAADEAAQAAVGGDVSGVDLAVVSLVAGADAVAVDSGEAR</sequence>
<organism evidence="4 5">
    <name type="scientific">Microtetraspora glauca</name>
    <dbReference type="NCBI Taxonomy" id="1996"/>
    <lineage>
        <taxon>Bacteria</taxon>
        <taxon>Bacillati</taxon>
        <taxon>Actinomycetota</taxon>
        <taxon>Actinomycetes</taxon>
        <taxon>Streptosporangiales</taxon>
        <taxon>Streptosporangiaceae</taxon>
        <taxon>Microtetraspora</taxon>
    </lineage>
</organism>
<evidence type="ECO:0000313" key="5">
    <source>
        <dbReference type="Proteomes" id="UP001551675"/>
    </source>
</evidence>
<protein>
    <submittedName>
        <fullName evidence="4">EutN/CcmL family microcompartment protein</fullName>
    </submittedName>
</protein>
<gene>
    <name evidence="4" type="ORF">AB0I59_28330</name>
</gene>
<evidence type="ECO:0000313" key="4">
    <source>
        <dbReference type="EMBL" id="MEV0972528.1"/>
    </source>
</evidence>
<keyword evidence="2" id="KW-1282">Carboxysome</keyword>
<name>A0ABV3GLL5_MICGL</name>
<dbReference type="Pfam" id="PF03319">
    <property type="entry name" value="EutN_CcmL"/>
    <property type="match status" value="1"/>
</dbReference>
<dbReference type="EMBL" id="JBFALK010000017">
    <property type="protein sequence ID" value="MEV0972528.1"/>
    <property type="molecule type" value="Genomic_DNA"/>
</dbReference>
<dbReference type="Proteomes" id="UP001551675">
    <property type="component" value="Unassembled WGS sequence"/>
</dbReference>
<dbReference type="PROSITE" id="PS51932">
    <property type="entry name" value="BMV"/>
    <property type="match status" value="1"/>
</dbReference>